<name>A0A4R2TIL6_9FIRM</name>
<evidence type="ECO:0000313" key="1">
    <source>
        <dbReference type="EMBL" id="TCQ02122.1"/>
    </source>
</evidence>
<evidence type="ECO:0000313" key="2">
    <source>
        <dbReference type="Proteomes" id="UP000295504"/>
    </source>
</evidence>
<dbReference type="AlphaFoldDB" id="A0A4R2TIL6"/>
<dbReference type="EMBL" id="SLYC01000018">
    <property type="protein sequence ID" value="TCQ02122.1"/>
    <property type="molecule type" value="Genomic_DNA"/>
</dbReference>
<dbReference type="Pfam" id="PF14097">
    <property type="entry name" value="SpoVAE"/>
    <property type="match status" value="1"/>
</dbReference>
<gene>
    <name evidence="1" type="ORF">EDD79_10182</name>
</gene>
<protein>
    <submittedName>
        <fullName evidence="1">Stage V sporulation protein AE</fullName>
    </submittedName>
</protein>
<dbReference type="InterPro" id="IPR025914">
    <property type="entry name" value="SpoVAE"/>
</dbReference>
<organism evidence="1 2">
    <name type="scientific">Serpentinicella alkaliphila</name>
    <dbReference type="NCBI Taxonomy" id="1734049"/>
    <lineage>
        <taxon>Bacteria</taxon>
        <taxon>Bacillati</taxon>
        <taxon>Bacillota</taxon>
        <taxon>Clostridia</taxon>
        <taxon>Peptostreptococcales</taxon>
        <taxon>Natronincolaceae</taxon>
        <taxon>Serpentinicella</taxon>
    </lineage>
</organism>
<accession>A0A4R2TIL6</accession>
<keyword evidence="2" id="KW-1185">Reference proteome</keyword>
<dbReference type="RefSeq" id="WP_207667878.1">
    <property type="nucleotide sequence ID" value="NZ_CP058648.1"/>
</dbReference>
<proteinExistence type="predicted"/>
<reference evidence="1 2" key="1">
    <citation type="submission" date="2019-03" db="EMBL/GenBank/DDBJ databases">
        <title>Genomic Encyclopedia of Type Strains, Phase IV (KMG-IV): sequencing the most valuable type-strain genomes for metagenomic binning, comparative biology and taxonomic classification.</title>
        <authorList>
            <person name="Goeker M."/>
        </authorList>
    </citation>
    <scope>NUCLEOTIDE SEQUENCE [LARGE SCALE GENOMIC DNA]</scope>
    <source>
        <strain evidence="1 2">DSM 100013</strain>
    </source>
</reference>
<dbReference type="Proteomes" id="UP000295504">
    <property type="component" value="Unassembled WGS sequence"/>
</dbReference>
<sequence length="193" mass="20916">MDEKREIILVTDGDVCAKKAIEKAVQQIGGRCISKSGGNPTPINSSQMIKLIKSAKYDPVVVMVDDEGNQNYGIGEKIIYDLYSHPDIDIIGVLVVASNTPYVKGVHVDFSVDASGNIVRNAVDKEGDPIKGKILFGDTVDIVDECKFPLVVGIGDIGKMKGKDDICKGAPIVTKALKEIINRHKEKDSKLLH</sequence>
<comment type="caution">
    <text evidence="1">The sequence shown here is derived from an EMBL/GenBank/DDBJ whole genome shotgun (WGS) entry which is preliminary data.</text>
</comment>